<dbReference type="AlphaFoldDB" id="A0AAV2S3H1"/>
<gene>
    <name evidence="1" type="ORF">MNOR_LOCUS32567</name>
    <name evidence="2" type="ORF">MNOR_LOCUS32569</name>
</gene>
<evidence type="ECO:0000313" key="1">
    <source>
        <dbReference type="EMBL" id="CAL4160908.1"/>
    </source>
</evidence>
<protein>
    <submittedName>
        <fullName evidence="1">Uncharacterized protein</fullName>
    </submittedName>
</protein>
<dbReference type="EMBL" id="CAXKWB010044575">
    <property type="protein sequence ID" value="CAL4160914.1"/>
    <property type="molecule type" value="Genomic_DNA"/>
</dbReference>
<accession>A0AAV2S3H1</accession>
<name>A0AAV2S3H1_MEGNR</name>
<dbReference type="EMBL" id="CAXKWB010044575">
    <property type="protein sequence ID" value="CAL4160908.1"/>
    <property type="molecule type" value="Genomic_DNA"/>
</dbReference>
<keyword evidence="3" id="KW-1185">Reference proteome</keyword>
<organism evidence="1 3">
    <name type="scientific">Meganyctiphanes norvegica</name>
    <name type="common">Northern krill</name>
    <name type="synonym">Thysanopoda norvegica</name>
    <dbReference type="NCBI Taxonomy" id="48144"/>
    <lineage>
        <taxon>Eukaryota</taxon>
        <taxon>Metazoa</taxon>
        <taxon>Ecdysozoa</taxon>
        <taxon>Arthropoda</taxon>
        <taxon>Crustacea</taxon>
        <taxon>Multicrustacea</taxon>
        <taxon>Malacostraca</taxon>
        <taxon>Eumalacostraca</taxon>
        <taxon>Eucarida</taxon>
        <taxon>Euphausiacea</taxon>
        <taxon>Euphausiidae</taxon>
        <taxon>Meganyctiphanes</taxon>
    </lineage>
</organism>
<dbReference type="Proteomes" id="UP001497623">
    <property type="component" value="Unassembled WGS sequence"/>
</dbReference>
<sequence>MTPRNFMDEVLLNLKSRNLIYSGKNGIIFLGDLNIIKENLSILRESLLLGNQEFNSSIIFSPVLIKSWILLPWKKILVSSAKILTLPKGQQFGRSLMNNKKKRGPRTEP</sequence>
<evidence type="ECO:0000313" key="2">
    <source>
        <dbReference type="EMBL" id="CAL4160914.1"/>
    </source>
</evidence>
<comment type="caution">
    <text evidence="1">The sequence shown here is derived from an EMBL/GenBank/DDBJ whole genome shotgun (WGS) entry which is preliminary data.</text>
</comment>
<proteinExistence type="predicted"/>
<evidence type="ECO:0000313" key="3">
    <source>
        <dbReference type="Proteomes" id="UP001497623"/>
    </source>
</evidence>
<reference evidence="1 3" key="1">
    <citation type="submission" date="2024-05" db="EMBL/GenBank/DDBJ databases">
        <authorList>
            <person name="Wallberg A."/>
        </authorList>
    </citation>
    <scope>NUCLEOTIDE SEQUENCE [LARGE SCALE GENOMIC DNA]</scope>
</reference>